<dbReference type="KEGG" id="lto:RGQ30_10900"/>
<keyword evidence="2" id="KW-1185">Reference proteome</keyword>
<sequence length="288" mass="31825">MRAGKNNQSIAIVSVPSEVRKDRAGKLNDPAPFKASAESLAKRLAARGNVKVQTFSTLGKANLEGVLHEVARQTNNDFQKLYLMLHGNDQAVELHNGRSVGPEAFADTLISGLGWKNKLTHYLNTTRPGAGVAHKVSPMVLNLRLLSCLTGWQAHAQGGQSPQSFALNMINHMAQWLKGEVSDFSSSAGLSNSEKKQWQFDIEVRIKAPRGWNVVLQDGHNISYWVPNSQAGRVDRQFARKFDTIHSKSDAHQLLGDVVLPEEEKSQVNVLSVSKYANQRVQVDIQTR</sequence>
<organism evidence="1 2">
    <name type="scientific">Limnobacter thiooxidans</name>
    <dbReference type="NCBI Taxonomy" id="131080"/>
    <lineage>
        <taxon>Bacteria</taxon>
        <taxon>Pseudomonadati</taxon>
        <taxon>Pseudomonadota</taxon>
        <taxon>Betaproteobacteria</taxon>
        <taxon>Burkholderiales</taxon>
        <taxon>Burkholderiaceae</taxon>
        <taxon>Limnobacter</taxon>
    </lineage>
</organism>
<evidence type="ECO:0000313" key="1">
    <source>
        <dbReference type="EMBL" id="BET25589.1"/>
    </source>
</evidence>
<dbReference type="AlphaFoldDB" id="A0AA86M8B6"/>
<gene>
    <name evidence="1" type="ORF">RGQ30_10900</name>
</gene>
<dbReference type="RefSeq" id="WP_130556875.1">
    <property type="nucleotide sequence ID" value="NZ_AP028947.1"/>
</dbReference>
<evidence type="ECO:0000313" key="2">
    <source>
        <dbReference type="Proteomes" id="UP001329151"/>
    </source>
</evidence>
<name>A0AA86M8B6_9BURK</name>
<dbReference type="Proteomes" id="UP001329151">
    <property type="component" value="Chromosome"/>
</dbReference>
<dbReference type="EMBL" id="AP028947">
    <property type="protein sequence ID" value="BET25589.1"/>
    <property type="molecule type" value="Genomic_DNA"/>
</dbReference>
<protein>
    <submittedName>
        <fullName evidence="1">Uncharacterized protein</fullName>
    </submittedName>
</protein>
<accession>A0AA86M8B6</accession>
<proteinExistence type="predicted"/>
<reference evidence="1 2" key="1">
    <citation type="submission" date="2023-10" db="EMBL/GenBank/DDBJ databases">
        <title>Complete Genome Sequence of Limnobacter thiooxidans CS-K2T, Isolated from freshwater lake sediments in Bavaria, Germany.</title>
        <authorList>
            <person name="Naruki M."/>
            <person name="Watanabe A."/>
            <person name="Warashina T."/>
            <person name="Morita T."/>
            <person name="Arakawa K."/>
        </authorList>
    </citation>
    <scope>NUCLEOTIDE SEQUENCE [LARGE SCALE GENOMIC DNA]</scope>
    <source>
        <strain evidence="1 2">CS-K2</strain>
    </source>
</reference>